<dbReference type="InterPro" id="IPR036390">
    <property type="entry name" value="WH_DNA-bd_sf"/>
</dbReference>
<organism evidence="5 6">
    <name type="scientific">Fulvimarina manganoxydans</name>
    <dbReference type="NCBI Taxonomy" id="937218"/>
    <lineage>
        <taxon>Bacteria</taxon>
        <taxon>Pseudomonadati</taxon>
        <taxon>Pseudomonadota</taxon>
        <taxon>Alphaproteobacteria</taxon>
        <taxon>Hyphomicrobiales</taxon>
        <taxon>Aurantimonadaceae</taxon>
        <taxon>Fulvimarina</taxon>
    </lineage>
</organism>
<name>A0A1W2DII0_9HYPH</name>
<dbReference type="InterPro" id="IPR011991">
    <property type="entry name" value="ArsR-like_HTH"/>
</dbReference>
<keyword evidence="6" id="KW-1185">Reference proteome</keyword>
<dbReference type="InterPro" id="IPR051011">
    <property type="entry name" value="Metal_resp_trans_reg"/>
</dbReference>
<dbReference type="STRING" id="937218.SAMN06297251_11534"/>
<dbReference type="EMBL" id="FWXR01000015">
    <property type="protein sequence ID" value="SMC96798.1"/>
    <property type="molecule type" value="Genomic_DNA"/>
</dbReference>
<evidence type="ECO:0000313" key="5">
    <source>
        <dbReference type="EMBL" id="SMC96798.1"/>
    </source>
</evidence>
<dbReference type="InterPro" id="IPR036388">
    <property type="entry name" value="WH-like_DNA-bd_sf"/>
</dbReference>
<feature type="domain" description="HTH arsR-type" evidence="4">
    <location>
        <begin position="1"/>
        <end position="95"/>
    </location>
</feature>
<keyword evidence="3" id="KW-0804">Transcription</keyword>
<dbReference type="CDD" id="cd00090">
    <property type="entry name" value="HTH_ARSR"/>
    <property type="match status" value="1"/>
</dbReference>
<sequence>MTDDNAVSALAALAHNDRLRAFRTLVRAGPNGMASGEIADHLQVPPTRMSFHLASLERAGLLRSWRDGRRILYAASYDDMRRLLAFLTEDCCSGNPEICGELAPLAALCSSDDCV</sequence>
<keyword evidence="2 5" id="KW-0238">DNA-binding</keyword>
<reference evidence="5 6" key="1">
    <citation type="submission" date="2017-04" db="EMBL/GenBank/DDBJ databases">
        <authorList>
            <person name="Afonso C.L."/>
            <person name="Miller P.J."/>
            <person name="Scott M.A."/>
            <person name="Spackman E."/>
            <person name="Goraichik I."/>
            <person name="Dimitrov K.M."/>
            <person name="Suarez D.L."/>
            <person name="Swayne D.E."/>
        </authorList>
    </citation>
    <scope>NUCLEOTIDE SEQUENCE [LARGE SCALE GENOMIC DNA]</scope>
    <source>
        <strain evidence="5 6">CGMCC 1.10972</strain>
    </source>
</reference>
<dbReference type="SMART" id="SM00418">
    <property type="entry name" value="HTH_ARSR"/>
    <property type="match status" value="1"/>
</dbReference>
<accession>A0A1W2DII0</accession>
<dbReference type="SUPFAM" id="SSF46785">
    <property type="entry name" value="Winged helix' DNA-binding domain"/>
    <property type="match status" value="1"/>
</dbReference>
<evidence type="ECO:0000256" key="3">
    <source>
        <dbReference type="ARBA" id="ARBA00023163"/>
    </source>
</evidence>
<dbReference type="RefSeq" id="WP_084411287.1">
    <property type="nucleotide sequence ID" value="NZ_FWXR01000015.1"/>
</dbReference>
<proteinExistence type="predicted"/>
<evidence type="ECO:0000256" key="1">
    <source>
        <dbReference type="ARBA" id="ARBA00023015"/>
    </source>
</evidence>
<evidence type="ECO:0000259" key="4">
    <source>
        <dbReference type="PROSITE" id="PS50987"/>
    </source>
</evidence>
<dbReference type="PANTHER" id="PTHR43132:SF2">
    <property type="entry name" value="ARSENICAL RESISTANCE OPERON REPRESSOR ARSR-RELATED"/>
    <property type="match status" value="1"/>
</dbReference>
<dbReference type="Pfam" id="PF12840">
    <property type="entry name" value="HTH_20"/>
    <property type="match status" value="1"/>
</dbReference>
<dbReference type="Proteomes" id="UP000192656">
    <property type="component" value="Unassembled WGS sequence"/>
</dbReference>
<dbReference type="InterPro" id="IPR001845">
    <property type="entry name" value="HTH_ArsR_DNA-bd_dom"/>
</dbReference>
<protein>
    <submittedName>
        <fullName evidence="5">DNA-binding transcriptional regulator, ArsR family</fullName>
    </submittedName>
</protein>
<dbReference type="GO" id="GO:0003677">
    <property type="term" value="F:DNA binding"/>
    <property type="evidence" value="ECO:0007669"/>
    <property type="project" value="UniProtKB-KW"/>
</dbReference>
<dbReference type="OrthoDB" id="9804742at2"/>
<evidence type="ECO:0000256" key="2">
    <source>
        <dbReference type="ARBA" id="ARBA00023125"/>
    </source>
</evidence>
<dbReference type="PROSITE" id="PS50987">
    <property type="entry name" value="HTH_ARSR_2"/>
    <property type="match status" value="1"/>
</dbReference>
<gene>
    <name evidence="5" type="ORF">SAMN06297251_11534</name>
</gene>
<dbReference type="Gene3D" id="1.10.10.10">
    <property type="entry name" value="Winged helix-like DNA-binding domain superfamily/Winged helix DNA-binding domain"/>
    <property type="match status" value="1"/>
</dbReference>
<keyword evidence="1" id="KW-0805">Transcription regulation</keyword>
<dbReference type="PANTHER" id="PTHR43132">
    <property type="entry name" value="ARSENICAL RESISTANCE OPERON REPRESSOR ARSR-RELATED"/>
    <property type="match status" value="1"/>
</dbReference>
<evidence type="ECO:0000313" key="6">
    <source>
        <dbReference type="Proteomes" id="UP000192656"/>
    </source>
</evidence>
<dbReference type="GO" id="GO:0003700">
    <property type="term" value="F:DNA-binding transcription factor activity"/>
    <property type="evidence" value="ECO:0007669"/>
    <property type="project" value="InterPro"/>
</dbReference>
<dbReference type="NCBIfam" id="NF033788">
    <property type="entry name" value="HTH_metalloreg"/>
    <property type="match status" value="1"/>
</dbReference>
<dbReference type="AlphaFoldDB" id="A0A1W2DII0"/>